<protein>
    <submittedName>
        <fullName evidence="5">Cyclic di-GMP signal transduction protein</fullName>
    </submittedName>
</protein>
<feature type="domain" description="PAC" evidence="2">
    <location>
        <begin position="209"/>
        <end position="263"/>
    </location>
</feature>
<dbReference type="SUPFAM" id="SSF55073">
    <property type="entry name" value="Nucleotide cyclase"/>
    <property type="match status" value="2"/>
</dbReference>
<organism evidence="5 6">
    <name type="scientific">Azotobacter vinelandii (strain DJ / ATCC BAA-1303)</name>
    <dbReference type="NCBI Taxonomy" id="322710"/>
    <lineage>
        <taxon>Bacteria</taxon>
        <taxon>Pseudomonadati</taxon>
        <taxon>Pseudomonadota</taxon>
        <taxon>Gammaproteobacteria</taxon>
        <taxon>Pseudomonadales</taxon>
        <taxon>Pseudomonadaceae</taxon>
        <taxon>Azotobacter</taxon>
    </lineage>
</organism>
<dbReference type="Pfam" id="PF00563">
    <property type="entry name" value="EAL"/>
    <property type="match status" value="1"/>
</dbReference>
<dbReference type="Gene3D" id="3.30.450.40">
    <property type="match status" value="1"/>
</dbReference>
<dbReference type="OrthoDB" id="9804951at2"/>
<dbReference type="InterPro" id="IPR000160">
    <property type="entry name" value="GGDEF_dom"/>
</dbReference>
<dbReference type="SMART" id="SM00065">
    <property type="entry name" value="GAF"/>
    <property type="match status" value="1"/>
</dbReference>
<dbReference type="InterPro" id="IPR000014">
    <property type="entry name" value="PAS"/>
</dbReference>
<feature type="domain" description="PAS" evidence="1">
    <location>
        <begin position="135"/>
        <end position="179"/>
    </location>
</feature>
<dbReference type="InterPro" id="IPR035965">
    <property type="entry name" value="PAS-like_dom_sf"/>
</dbReference>
<accession>C1DIM2</accession>
<keyword evidence="6" id="KW-1185">Reference proteome</keyword>
<dbReference type="SUPFAM" id="SSF55785">
    <property type="entry name" value="PYP-like sensor domain (PAS domain)"/>
    <property type="match status" value="2"/>
</dbReference>
<dbReference type="PANTHER" id="PTHR44757">
    <property type="entry name" value="DIGUANYLATE CYCLASE DGCP"/>
    <property type="match status" value="1"/>
</dbReference>
<dbReference type="PANTHER" id="PTHR44757:SF2">
    <property type="entry name" value="BIOFILM ARCHITECTURE MAINTENANCE PROTEIN MBAA"/>
    <property type="match status" value="1"/>
</dbReference>
<dbReference type="EnsemblBacteria" id="ACO78703">
    <property type="protein sequence ID" value="ACO78703"/>
    <property type="gene ID" value="Avin_25190"/>
</dbReference>
<dbReference type="SMART" id="SM00052">
    <property type="entry name" value="EAL"/>
    <property type="match status" value="1"/>
</dbReference>
<proteinExistence type="predicted"/>
<feature type="domain" description="PAS" evidence="1">
    <location>
        <begin position="32"/>
        <end position="60"/>
    </location>
</feature>
<dbReference type="SUPFAM" id="SSF141868">
    <property type="entry name" value="EAL domain-like"/>
    <property type="match status" value="1"/>
</dbReference>
<dbReference type="eggNOG" id="COG3829">
    <property type="taxonomic scope" value="Bacteria"/>
</dbReference>
<dbReference type="PROSITE" id="PS50112">
    <property type="entry name" value="PAS"/>
    <property type="match status" value="2"/>
</dbReference>
<dbReference type="InterPro" id="IPR035919">
    <property type="entry name" value="EAL_sf"/>
</dbReference>
<dbReference type="eggNOG" id="COG2199">
    <property type="taxonomic scope" value="Bacteria"/>
</dbReference>
<dbReference type="Proteomes" id="UP000002424">
    <property type="component" value="Chromosome"/>
</dbReference>
<reference evidence="5 6" key="1">
    <citation type="journal article" date="2009" name="J. Bacteriol.">
        <title>Genome sequence of Azotobacter vinelandii, an obligate aerobe specialized to support diverse anaerobic metabolic processes.</title>
        <authorList>
            <person name="Setubal J.C."/>
            <person name="dos Santos P."/>
            <person name="Goldman B.S."/>
            <person name="Ertesvag H."/>
            <person name="Espin G."/>
            <person name="Rubio L.M."/>
            <person name="Valla S."/>
            <person name="Almeida N.F."/>
            <person name="Balasubramanian D."/>
            <person name="Cromes L."/>
            <person name="Curatti L."/>
            <person name="Du Z."/>
            <person name="Godsy E."/>
            <person name="Goodner B."/>
            <person name="Hellner-Burris K."/>
            <person name="Hernandez J.A."/>
            <person name="Houmiel K."/>
            <person name="Imperial J."/>
            <person name="Kennedy C."/>
            <person name="Larson T.J."/>
            <person name="Latreille P."/>
            <person name="Ligon L.S."/>
            <person name="Lu J."/>
            <person name="Maerk M."/>
            <person name="Miller N.M."/>
            <person name="Norton S."/>
            <person name="O'Carroll I.P."/>
            <person name="Paulsen I."/>
            <person name="Raulfs E.C."/>
            <person name="Roemer R."/>
            <person name="Rosser J."/>
            <person name="Segura D."/>
            <person name="Slater S."/>
            <person name="Stricklin S.L."/>
            <person name="Studholme D.J."/>
            <person name="Sun J."/>
            <person name="Viana C.J."/>
            <person name="Wallin E."/>
            <person name="Wang B."/>
            <person name="Wheeler C."/>
            <person name="Zhu H."/>
            <person name="Dean D.R."/>
            <person name="Dixon R."/>
            <person name="Wood D."/>
        </authorList>
    </citation>
    <scope>NUCLEOTIDE SEQUENCE [LARGE SCALE GENOMIC DNA]</scope>
    <source>
        <strain evidence="6">DJ / ATCC BAA-1303</strain>
    </source>
</reference>
<dbReference type="PROSITE" id="PS50113">
    <property type="entry name" value="PAC"/>
    <property type="match status" value="1"/>
</dbReference>
<evidence type="ECO:0000313" key="6">
    <source>
        <dbReference type="Proteomes" id="UP000002424"/>
    </source>
</evidence>
<sequence>MERVLMVMENVIVEVEDVPLAALDRSALVAALIDERNRVVFFSQAAERLWGLGRDEVLGRDAGLVLSPGLSSRGDTPSSGADLPGSGQTLAVKCRDGRQIGVFFSRSAIEIDGRLFHLLVALSPEGMPDGVMGRANRQLLMAIDHTDQPMLVFNAQRQIVHVNRAFTESFGYELGEVLGLEPMAVFPSPNVSAEDLARHRSLPWGRERFQTEMLVRRKNGSDFWVRISSSPFDGDEVDELNGYSVDVLADITEERQIRSLEHEVLEALTSSLSFEEVGNCLCRCIEAIAPGVIASVWRIAEGRIRPWAAPQFPPECSAAWDGVEIGEGVASCGTTAYRGEPVMVRDIASDALWASYKHLILPYGLRACWSYPVKRRDGSVAGTFAFYFREGGGPDSHLERIAEASVHLCALAIEREEDRQQMNRLVQLDTLTGLPNRSHLLRRIDELLVSATWGDIACFNLGLDRFKDINEALGHAEGDQVLVAMANRLQRHLRPGQFLSRSEGDLFVVVAPDCDVRSASLMAERLLQTVAEQIEVGGHALNLSASVGISLYPEGGQDRDALLANAKSAMYRVKRTGGGGYQFFIPEMNRALQDRLLLSAALKRAIAGDGLSLHYQPQVHTVSGELYGFEALARWHDDEFGDIPPTKFIGLAEETGQIEAIGRWALREACRQLAEWREGGAMVPTVSVNLSPINFHSRDLPEFVAGLLREFALPGASLTIEITESTMMALTPEMLDIVHGIRSLGVGLSVDDFGTGFSSLSNLINLPVTEVKIDRSFIDKCLEENRLQSLVAAVVGIGHSLDLTVVAEGVETREQRDLLGEYRCPVLQGYIFSRPMSPCEAIKWLFDWGGGGGGGGASLLEGCRRGLQGDSWWCREGGVRSWLKVFYPVLPRVLDALPFAVSWAAIPGAHIQYGNRAFDQLFGYPSGHFRTADQLIEEAYIHERQRKLLRRLWNDFALPGDASGPMSIPEIEVDILAGDGQIRTALHCGLILPEQRVAVAFYKDISDFKRDSRLLREYAFLDPLTKVANRRGLQEWWRNETSGGRQRRLAFLMVDLDGFKPINDTHGHDVGDAALCMVADRLKAVVRDTDLVCRLGGDEFGLAMVEVEGCGQMEAICERIVASLGEPMDIGGSSVRISASVGGCLYPDQAADKRELLQRADRALYRVKKAGKSGWGWWEPEQRKTARSLSEKSERE</sequence>
<evidence type="ECO:0000259" key="2">
    <source>
        <dbReference type="PROSITE" id="PS50113"/>
    </source>
</evidence>
<dbReference type="CDD" id="cd01948">
    <property type="entry name" value="EAL"/>
    <property type="match status" value="1"/>
</dbReference>
<dbReference type="InterPro" id="IPR052155">
    <property type="entry name" value="Biofilm_reg_signaling"/>
</dbReference>
<name>C1DIM2_AZOVD</name>
<dbReference type="PROSITE" id="PS50883">
    <property type="entry name" value="EAL"/>
    <property type="match status" value="1"/>
</dbReference>
<dbReference type="Gene3D" id="3.20.20.450">
    <property type="entry name" value="EAL domain"/>
    <property type="match status" value="1"/>
</dbReference>
<dbReference type="InterPro" id="IPR000700">
    <property type="entry name" value="PAS-assoc_C"/>
</dbReference>
<evidence type="ECO:0000259" key="4">
    <source>
        <dbReference type="PROSITE" id="PS50887"/>
    </source>
</evidence>
<dbReference type="EMBL" id="CP001157">
    <property type="protein sequence ID" value="ACO78703.1"/>
    <property type="molecule type" value="Genomic_DNA"/>
</dbReference>
<evidence type="ECO:0000259" key="1">
    <source>
        <dbReference type="PROSITE" id="PS50112"/>
    </source>
</evidence>
<dbReference type="Pfam" id="PF13426">
    <property type="entry name" value="PAS_9"/>
    <property type="match status" value="2"/>
</dbReference>
<dbReference type="HOGENOM" id="CLU_000445_70_20_6"/>
<dbReference type="Pfam" id="PF00990">
    <property type="entry name" value="GGDEF"/>
    <property type="match status" value="2"/>
</dbReference>
<dbReference type="NCBIfam" id="TIGR00229">
    <property type="entry name" value="sensory_box"/>
    <property type="match status" value="1"/>
</dbReference>
<gene>
    <name evidence="5" type="ordered locus">Avin_25190</name>
</gene>
<dbReference type="STRING" id="322710.Avin_25190"/>
<dbReference type="eggNOG" id="COG2203">
    <property type="taxonomic scope" value="Bacteria"/>
</dbReference>
<dbReference type="PROSITE" id="PS50887">
    <property type="entry name" value="GGDEF"/>
    <property type="match status" value="2"/>
</dbReference>
<dbReference type="SMART" id="SM00091">
    <property type="entry name" value="PAS"/>
    <property type="match status" value="2"/>
</dbReference>
<feature type="domain" description="EAL" evidence="3">
    <location>
        <begin position="595"/>
        <end position="849"/>
    </location>
</feature>
<dbReference type="CDD" id="cd01949">
    <property type="entry name" value="GGDEF"/>
    <property type="match status" value="2"/>
</dbReference>
<dbReference type="NCBIfam" id="NF008467">
    <property type="entry name" value="PRK11359.1"/>
    <property type="match status" value="1"/>
</dbReference>
<dbReference type="InterPro" id="IPR001633">
    <property type="entry name" value="EAL_dom"/>
</dbReference>
<dbReference type="AlphaFoldDB" id="C1DIM2"/>
<dbReference type="InterPro" id="IPR003018">
    <property type="entry name" value="GAF"/>
</dbReference>
<dbReference type="InterPro" id="IPR029787">
    <property type="entry name" value="Nucleotide_cyclase"/>
</dbReference>
<dbReference type="eggNOG" id="COG5001">
    <property type="taxonomic scope" value="Bacteria"/>
</dbReference>
<evidence type="ECO:0000313" key="5">
    <source>
        <dbReference type="EMBL" id="ACO78703.1"/>
    </source>
</evidence>
<dbReference type="Gene3D" id="3.30.450.20">
    <property type="entry name" value="PAS domain"/>
    <property type="match status" value="2"/>
</dbReference>
<feature type="domain" description="GGDEF" evidence="4">
    <location>
        <begin position="1047"/>
        <end position="1180"/>
    </location>
</feature>
<evidence type="ECO:0000259" key="3">
    <source>
        <dbReference type="PROSITE" id="PS50883"/>
    </source>
</evidence>
<dbReference type="SUPFAM" id="SSF55781">
    <property type="entry name" value="GAF domain-like"/>
    <property type="match status" value="1"/>
</dbReference>
<dbReference type="Pfam" id="PF13185">
    <property type="entry name" value="GAF_2"/>
    <property type="match status" value="1"/>
</dbReference>
<feature type="domain" description="GGDEF" evidence="4">
    <location>
        <begin position="454"/>
        <end position="586"/>
    </location>
</feature>
<dbReference type="NCBIfam" id="TIGR00254">
    <property type="entry name" value="GGDEF"/>
    <property type="match status" value="2"/>
</dbReference>
<dbReference type="InterPro" id="IPR043128">
    <property type="entry name" value="Rev_trsase/Diguanyl_cyclase"/>
</dbReference>
<dbReference type="KEGG" id="avn:Avin_25190"/>
<dbReference type="SMART" id="SM00267">
    <property type="entry name" value="GGDEF"/>
    <property type="match status" value="2"/>
</dbReference>
<dbReference type="CDD" id="cd00130">
    <property type="entry name" value="PAS"/>
    <property type="match status" value="2"/>
</dbReference>
<dbReference type="Gene3D" id="3.30.70.270">
    <property type="match status" value="2"/>
</dbReference>
<dbReference type="InterPro" id="IPR029016">
    <property type="entry name" value="GAF-like_dom_sf"/>
</dbReference>